<keyword evidence="2" id="KW-1185">Reference proteome</keyword>
<dbReference type="Pfam" id="PF13714">
    <property type="entry name" value="PEP_mutase"/>
    <property type="match status" value="1"/>
</dbReference>
<dbReference type="Proteomes" id="UP000501802">
    <property type="component" value="Chromosome"/>
</dbReference>
<dbReference type="EMBL" id="CP050063">
    <property type="protein sequence ID" value="QIP16516.1"/>
    <property type="molecule type" value="Genomic_DNA"/>
</dbReference>
<keyword evidence="1" id="KW-0456">Lyase</keyword>
<sequence>MNSYETFKRLHYNSTPFLLGNIWDVHSAKLVETKQYQAIGISSYALSNALGYEDGENLPFDILLQVAKKVVAAVNIPFTVDLEAGYSPTKEGIIGNINKLADIGVVGINLEDTVPGPSRQFQAAGQFESNLSAISDHISRNNVPIFVNVRTDGFLLGLPAALEETLTRAKAYEEAGADGIFVPGITNPSHIQQVVKTTALPVNVMCMPDLPGFAELGSLGVKRISMGPFLFNKVYEYAAKLANAIERDQNFLPLFA</sequence>
<dbReference type="CDD" id="cd00377">
    <property type="entry name" value="ICL_PEPM"/>
    <property type="match status" value="1"/>
</dbReference>
<keyword evidence="1" id="KW-0670">Pyruvate</keyword>
<evidence type="ECO:0000313" key="2">
    <source>
        <dbReference type="Proteomes" id="UP000501802"/>
    </source>
</evidence>
<dbReference type="PANTHER" id="PTHR42905">
    <property type="entry name" value="PHOSPHOENOLPYRUVATE CARBOXYLASE"/>
    <property type="match status" value="1"/>
</dbReference>
<evidence type="ECO:0000313" key="1">
    <source>
        <dbReference type="EMBL" id="QIP16516.1"/>
    </source>
</evidence>
<organism evidence="1 2">
    <name type="scientific">Spirosoma aureum</name>
    <dbReference type="NCBI Taxonomy" id="2692134"/>
    <lineage>
        <taxon>Bacteria</taxon>
        <taxon>Pseudomonadati</taxon>
        <taxon>Bacteroidota</taxon>
        <taxon>Cytophagia</taxon>
        <taxon>Cytophagales</taxon>
        <taxon>Cytophagaceae</taxon>
        <taxon>Spirosoma</taxon>
    </lineage>
</organism>
<dbReference type="InterPro" id="IPR039556">
    <property type="entry name" value="ICL/PEPM"/>
</dbReference>
<dbReference type="SUPFAM" id="SSF51621">
    <property type="entry name" value="Phosphoenolpyruvate/pyruvate domain"/>
    <property type="match status" value="1"/>
</dbReference>
<protein>
    <submittedName>
        <fullName evidence="1">Isocitrate lyase/phosphoenolpyruvate mutase family protein</fullName>
    </submittedName>
</protein>
<proteinExistence type="predicted"/>
<reference evidence="1 2" key="1">
    <citation type="submission" date="2020-03" db="EMBL/GenBank/DDBJ databases">
        <authorList>
            <person name="Kim M.K."/>
        </authorList>
    </citation>
    <scope>NUCLEOTIDE SEQUENCE [LARGE SCALE GENOMIC DNA]</scope>
    <source>
        <strain evidence="1 2">BT328</strain>
    </source>
</reference>
<name>A0A6G9AVZ8_9BACT</name>
<dbReference type="AlphaFoldDB" id="A0A6G9AVZ8"/>
<dbReference type="Gene3D" id="3.20.20.60">
    <property type="entry name" value="Phosphoenolpyruvate-binding domains"/>
    <property type="match status" value="1"/>
</dbReference>
<dbReference type="PANTHER" id="PTHR42905:SF16">
    <property type="entry name" value="CARBOXYPHOSPHONOENOLPYRUVATE PHOSPHONOMUTASE-LIKE PROTEIN (AFU_ORTHOLOGUE AFUA_5G07230)"/>
    <property type="match status" value="1"/>
</dbReference>
<dbReference type="KEGG" id="spib:G8759_29650"/>
<dbReference type="InterPro" id="IPR015813">
    <property type="entry name" value="Pyrv/PenolPyrv_kinase-like_dom"/>
</dbReference>
<dbReference type="GO" id="GO:0016829">
    <property type="term" value="F:lyase activity"/>
    <property type="evidence" value="ECO:0007669"/>
    <property type="project" value="UniProtKB-KW"/>
</dbReference>
<dbReference type="RefSeq" id="WP_167216481.1">
    <property type="nucleotide sequence ID" value="NZ_CP050063.1"/>
</dbReference>
<accession>A0A6G9AVZ8</accession>
<dbReference type="InterPro" id="IPR040442">
    <property type="entry name" value="Pyrv_kinase-like_dom_sf"/>
</dbReference>
<gene>
    <name evidence="1" type="ORF">G8759_29650</name>
</gene>